<keyword evidence="9" id="KW-1185">Reference proteome</keyword>
<evidence type="ECO:0000256" key="4">
    <source>
        <dbReference type="ARBA" id="ARBA00022927"/>
    </source>
</evidence>
<evidence type="ECO:0000256" key="5">
    <source>
        <dbReference type="ARBA" id="ARBA00022989"/>
    </source>
</evidence>
<evidence type="ECO:0000256" key="6">
    <source>
        <dbReference type="ARBA" id="ARBA00023010"/>
    </source>
</evidence>
<dbReference type="Pfam" id="PF02416">
    <property type="entry name" value="TatA_B_E"/>
    <property type="match status" value="1"/>
</dbReference>
<comment type="subcellular location">
    <subcellularLocation>
        <location evidence="1">Membrane</location>
        <topology evidence="1">Single-pass membrane protein</topology>
    </subcellularLocation>
</comment>
<evidence type="ECO:0000256" key="3">
    <source>
        <dbReference type="ARBA" id="ARBA00022692"/>
    </source>
</evidence>
<dbReference type="Proteomes" id="UP000541444">
    <property type="component" value="Unassembled WGS sequence"/>
</dbReference>
<proteinExistence type="predicted"/>
<gene>
    <name evidence="8" type="ORF">GIB67_014826</name>
</gene>
<name>A0A7J7MT96_9MAGN</name>
<evidence type="ECO:0000313" key="8">
    <source>
        <dbReference type="EMBL" id="KAF6158032.1"/>
    </source>
</evidence>
<keyword evidence="2" id="KW-0813">Transport</keyword>
<comment type="caution">
    <text evidence="8">The sequence shown here is derived from an EMBL/GenBank/DDBJ whole genome shotgun (WGS) entry which is preliminary data.</text>
</comment>
<evidence type="ECO:0000256" key="1">
    <source>
        <dbReference type="ARBA" id="ARBA00004167"/>
    </source>
</evidence>
<keyword evidence="3" id="KW-0812">Transmembrane</keyword>
<dbReference type="AlphaFoldDB" id="A0A7J7MT96"/>
<protein>
    <submittedName>
        <fullName evidence="8">Uncharacterized protein</fullName>
    </submittedName>
</protein>
<accession>A0A7J7MT96</accession>
<evidence type="ECO:0000256" key="7">
    <source>
        <dbReference type="ARBA" id="ARBA00023136"/>
    </source>
</evidence>
<dbReference type="EMBL" id="JACGCM010001237">
    <property type="protein sequence ID" value="KAF6158032.1"/>
    <property type="molecule type" value="Genomic_DNA"/>
</dbReference>
<dbReference type="PANTHER" id="PTHR35512">
    <property type="entry name" value="OS11G0550900 PROTEIN"/>
    <property type="match status" value="1"/>
</dbReference>
<sequence>MGITSFIVLGPKDLPIIARTAGRLVGKSIGNVQKFRGQFDSVMQHSQAAQVNKDVQELMEQMAAIRRQMQRTGIISSMSPTTLSRRLIDNPDLRAPTNDNAEAQKLDEEHRTAENVSKEFSLTTSAAANLQSQAAAFERLAKSPSLMNGTDVVKPLNGANVITVLPISAEDTKFLPNRTGNYLSSIVYLQSFMYC</sequence>
<dbReference type="OrthoDB" id="45251at2759"/>
<keyword evidence="4" id="KW-0653">Protein transport</keyword>
<dbReference type="InterPro" id="IPR003369">
    <property type="entry name" value="TatA/B/E"/>
</dbReference>
<keyword evidence="7" id="KW-0472">Membrane</keyword>
<dbReference type="PANTHER" id="PTHR35512:SF1">
    <property type="entry name" value="OS11G0550900 PROTEIN"/>
    <property type="match status" value="1"/>
</dbReference>
<organism evidence="8 9">
    <name type="scientific">Kingdonia uniflora</name>
    <dbReference type="NCBI Taxonomy" id="39325"/>
    <lineage>
        <taxon>Eukaryota</taxon>
        <taxon>Viridiplantae</taxon>
        <taxon>Streptophyta</taxon>
        <taxon>Embryophyta</taxon>
        <taxon>Tracheophyta</taxon>
        <taxon>Spermatophyta</taxon>
        <taxon>Magnoliopsida</taxon>
        <taxon>Ranunculales</taxon>
        <taxon>Circaeasteraceae</taxon>
        <taxon>Kingdonia</taxon>
    </lineage>
</organism>
<keyword evidence="6" id="KW-0811">Translocation</keyword>
<evidence type="ECO:0000313" key="9">
    <source>
        <dbReference type="Proteomes" id="UP000541444"/>
    </source>
</evidence>
<reference evidence="8 9" key="1">
    <citation type="journal article" date="2020" name="IScience">
        <title>Genome Sequencing of the Endangered Kingdonia uniflora (Circaeasteraceae, Ranunculales) Reveals Potential Mechanisms of Evolutionary Specialization.</title>
        <authorList>
            <person name="Sun Y."/>
            <person name="Deng T."/>
            <person name="Zhang A."/>
            <person name="Moore M.J."/>
            <person name="Landis J.B."/>
            <person name="Lin N."/>
            <person name="Zhang H."/>
            <person name="Zhang X."/>
            <person name="Huang J."/>
            <person name="Zhang X."/>
            <person name="Sun H."/>
            <person name="Wang H."/>
        </authorList>
    </citation>
    <scope>NUCLEOTIDE SEQUENCE [LARGE SCALE GENOMIC DNA]</scope>
    <source>
        <strain evidence="8">TB1705</strain>
        <tissue evidence="8">Leaf</tissue>
    </source>
</reference>
<evidence type="ECO:0000256" key="2">
    <source>
        <dbReference type="ARBA" id="ARBA00022448"/>
    </source>
</evidence>
<keyword evidence="5" id="KW-1133">Transmembrane helix</keyword>